<evidence type="ECO:0000313" key="3">
    <source>
        <dbReference type="Proteomes" id="UP000467700"/>
    </source>
</evidence>
<dbReference type="OrthoDB" id="428260at2759"/>
<gene>
    <name evidence="2" type="ORF">AAE3_LOCUS8526</name>
</gene>
<name>A0A8S0XUR3_CYCAE</name>
<dbReference type="EMBL" id="CACVBS010000053">
    <property type="protein sequence ID" value="CAA7266191.1"/>
    <property type="molecule type" value="Genomic_DNA"/>
</dbReference>
<dbReference type="InterPro" id="IPR050789">
    <property type="entry name" value="Diverse_Enzym_Activities"/>
</dbReference>
<dbReference type="InterPro" id="IPR012338">
    <property type="entry name" value="Beta-lactam/transpept-like"/>
</dbReference>
<organism evidence="2 3">
    <name type="scientific">Cyclocybe aegerita</name>
    <name type="common">Black poplar mushroom</name>
    <name type="synonym">Agrocybe aegerita</name>
    <dbReference type="NCBI Taxonomy" id="1973307"/>
    <lineage>
        <taxon>Eukaryota</taxon>
        <taxon>Fungi</taxon>
        <taxon>Dikarya</taxon>
        <taxon>Basidiomycota</taxon>
        <taxon>Agaricomycotina</taxon>
        <taxon>Agaricomycetes</taxon>
        <taxon>Agaricomycetidae</taxon>
        <taxon>Agaricales</taxon>
        <taxon>Agaricineae</taxon>
        <taxon>Bolbitiaceae</taxon>
        <taxon>Cyclocybe</taxon>
    </lineage>
</organism>
<protein>
    <recommendedName>
        <fullName evidence="1">Beta-lactamase-related domain-containing protein</fullName>
    </recommendedName>
</protein>
<feature type="domain" description="Beta-lactamase-related" evidence="1">
    <location>
        <begin position="12"/>
        <end position="375"/>
    </location>
</feature>
<dbReference type="Pfam" id="PF00144">
    <property type="entry name" value="Beta-lactamase"/>
    <property type="match status" value="1"/>
</dbReference>
<dbReference type="Gene3D" id="3.40.710.10">
    <property type="entry name" value="DD-peptidase/beta-lactamase superfamily"/>
    <property type="match status" value="1"/>
</dbReference>
<dbReference type="SUPFAM" id="SSF56601">
    <property type="entry name" value="beta-lactamase/transpeptidase-like"/>
    <property type="match status" value="1"/>
</dbReference>
<evidence type="ECO:0000259" key="1">
    <source>
        <dbReference type="Pfam" id="PF00144"/>
    </source>
</evidence>
<reference evidence="2 3" key="1">
    <citation type="submission" date="2020-01" db="EMBL/GenBank/DDBJ databases">
        <authorList>
            <person name="Gupta K D."/>
        </authorList>
    </citation>
    <scope>NUCLEOTIDE SEQUENCE [LARGE SCALE GENOMIC DNA]</scope>
</reference>
<sequence length="409" mass="45237">MAALSPSGKRALDNFIKESVEGGKVPGFVLGVSNLDEEIYFQGGGPNIIGDPTSGEVNPDSVFWICSQTKMIASLAVLKLIDQGRLSLDTPMGDHIPEFQNPVIVDRTSTQKTSFRPAKTVVTVKHVLNFSAGLFYPVVREGLNGLPVGYTSKDVHVAPDPVQHFFRIIIGELPALPLKFEPGTNFVYGWSADMLGILVEKVSSQTLEQFCKEHIFEPLDMKTSFYLTPDLRQRLVNLAFRDENGNLHPWTEQVPIMEQDERKVGFHLGGVGLYSSTRDYLKLLRHLMQINAGRPVTKPLWKTETIQSIFVPALTEKGSKSLSDFVMAPGTQWGTALAICTQDWPRRRRKGSAFWSGWAGTAHFMDPASGIAVVFGIQVAPAGDIEAQKLWMKLEALIYAALESGFMKL</sequence>
<dbReference type="InterPro" id="IPR001466">
    <property type="entry name" value="Beta-lactam-related"/>
</dbReference>
<dbReference type="AlphaFoldDB" id="A0A8S0XUR3"/>
<evidence type="ECO:0000313" key="2">
    <source>
        <dbReference type="EMBL" id="CAA7266191.1"/>
    </source>
</evidence>
<dbReference type="PANTHER" id="PTHR43283:SF3">
    <property type="entry name" value="BETA-LACTAMASE FAMILY PROTEIN (AFU_ORTHOLOGUE AFUA_5G07500)"/>
    <property type="match status" value="1"/>
</dbReference>
<keyword evidence="3" id="KW-1185">Reference proteome</keyword>
<dbReference type="PANTHER" id="PTHR43283">
    <property type="entry name" value="BETA-LACTAMASE-RELATED"/>
    <property type="match status" value="1"/>
</dbReference>
<dbReference type="Proteomes" id="UP000467700">
    <property type="component" value="Unassembled WGS sequence"/>
</dbReference>
<accession>A0A8S0XUR3</accession>
<comment type="caution">
    <text evidence="2">The sequence shown here is derived from an EMBL/GenBank/DDBJ whole genome shotgun (WGS) entry which is preliminary data.</text>
</comment>
<proteinExistence type="predicted"/>